<dbReference type="EMBL" id="CADCXU010031403">
    <property type="protein sequence ID" value="CAB0017414.1"/>
    <property type="molecule type" value="Genomic_DNA"/>
</dbReference>
<feature type="non-terminal residue" evidence="2">
    <location>
        <position position="133"/>
    </location>
</feature>
<proteinExistence type="predicted"/>
<dbReference type="Proteomes" id="UP000479000">
    <property type="component" value="Unassembled WGS sequence"/>
</dbReference>
<sequence>MYRCPEFLQLPLNQRRSAVLNAGVCPNCLGGIHEVSKCRSNYSCRTCQGRHHFFLHDFGPHSTLPDDTIARATRQQVAAGASRMPSPAAFPDAQEKDNQESTSDHFVSVGHNSQSPNAYDDNAHEFRPISRAL</sequence>
<evidence type="ECO:0000256" key="1">
    <source>
        <dbReference type="SAM" id="MobiDB-lite"/>
    </source>
</evidence>
<feature type="compositionally biased region" description="Polar residues" evidence="1">
    <location>
        <begin position="104"/>
        <end position="117"/>
    </location>
</feature>
<feature type="compositionally biased region" description="Basic and acidic residues" evidence="1">
    <location>
        <begin position="121"/>
        <end position="133"/>
    </location>
</feature>
<dbReference type="OrthoDB" id="8052806at2759"/>
<dbReference type="AlphaFoldDB" id="A0A6H5HIZ9"/>
<feature type="compositionally biased region" description="Basic and acidic residues" evidence="1">
    <location>
        <begin position="93"/>
        <end position="103"/>
    </location>
</feature>
<gene>
    <name evidence="2" type="ORF">NTEN_LOCUS21429</name>
</gene>
<name>A0A6H5HIZ9_9HEMI</name>
<keyword evidence="3" id="KW-1185">Reference proteome</keyword>
<evidence type="ECO:0000313" key="3">
    <source>
        <dbReference type="Proteomes" id="UP000479000"/>
    </source>
</evidence>
<protein>
    <submittedName>
        <fullName evidence="2">Uncharacterized protein</fullName>
    </submittedName>
</protein>
<evidence type="ECO:0000313" key="2">
    <source>
        <dbReference type="EMBL" id="CAB0017414.1"/>
    </source>
</evidence>
<accession>A0A6H5HIZ9</accession>
<reference evidence="2 3" key="1">
    <citation type="submission" date="2020-02" db="EMBL/GenBank/DDBJ databases">
        <authorList>
            <person name="Ferguson B K."/>
        </authorList>
    </citation>
    <scope>NUCLEOTIDE SEQUENCE [LARGE SCALE GENOMIC DNA]</scope>
</reference>
<feature type="region of interest" description="Disordered" evidence="1">
    <location>
        <begin position="74"/>
        <end position="133"/>
    </location>
</feature>
<organism evidence="2 3">
    <name type="scientific">Nesidiocoris tenuis</name>
    <dbReference type="NCBI Taxonomy" id="355587"/>
    <lineage>
        <taxon>Eukaryota</taxon>
        <taxon>Metazoa</taxon>
        <taxon>Ecdysozoa</taxon>
        <taxon>Arthropoda</taxon>
        <taxon>Hexapoda</taxon>
        <taxon>Insecta</taxon>
        <taxon>Pterygota</taxon>
        <taxon>Neoptera</taxon>
        <taxon>Paraneoptera</taxon>
        <taxon>Hemiptera</taxon>
        <taxon>Heteroptera</taxon>
        <taxon>Panheteroptera</taxon>
        <taxon>Cimicomorpha</taxon>
        <taxon>Miridae</taxon>
        <taxon>Dicyphina</taxon>
        <taxon>Nesidiocoris</taxon>
    </lineage>
</organism>